<dbReference type="PANTHER" id="PTHR10701:SF5">
    <property type="entry name" value="N-ALPHA-ACETYLTRANSFERASE 38, NATC AUXILIARY SUBUNIT"/>
    <property type="match status" value="1"/>
</dbReference>
<feature type="region of interest" description="Disordered" evidence="1">
    <location>
        <begin position="99"/>
        <end position="123"/>
    </location>
</feature>
<dbReference type="InterPro" id="IPR050914">
    <property type="entry name" value="snRNP_SmB/NAA38-like"/>
</dbReference>
<dbReference type="PROSITE" id="PS52002">
    <property type="entry name" value="SM"/>
    <property type="match status" value="1"/>
</dbReference>
<dbReference type="HOGENOM" id="CLU_076902_4_0_1"/>
<evidence type="ECO:0000259" key="2">
    <source>
        <dbReference type="PROSITE" id="PS52002"/>
    </source>
</evidence>
<evidence type="ECO:0000313" key="4">
    <source>
        <dbReference type="Proteomes" id="UP000024837"/>
    </source>
</evidence>
<dbReference type="Pfam" id="PF01423">
    <property type="entry name" value="LSM"/>
    <property type="match status" value="1"/>
</dbReference>
<dbReference type="CDD" id="cd06168">
    <property type="entry name" value="LSMD1"/>
    <property type="match status" value="1"/>
</dbReference>
<dbReference type="InterPro" id="IPR010920">
    <property type="entry name" value="LSM_dom_sf"/>
</dbReference>
<feature type="domain" description="Sm" evidence="2">
    <location>
        <begin position="6"/>
        <end position="90"/>
    </location>
</feature>
<dbReference type="InterPro" id="IPR047575">
    <property type="entry name" value="Sm"/>
</dbReference>
<accession>W7HX25</accession>
<gene>
    <name evidence="3" type="ORF">DRE_06558</name>
</gene>
<dbReference type="AlphaFoldDB" id="W7HX25"/>
<keyword evidence="4" id="KW-1185">Reference proteome</keyword>
<evidence type="ECO:0000313" key="3">
    <source>
        <dbReference type="EMBL" id="EWC44662.1"/>
    </source>
</evidence>
<dbReference type="OrthoDB" id="368909at2759"/>
<dbReference type="PANTHER" id="PTHR10701">
    <property type="entry name" value="SMALL NUCLEAR RIBONUCLEOPROTEIN-ASSOCIATED PROTEIN B AND N"/>
    <property type="match status" value="1"/>
</dbReference>
<dbReference type="GO" id="GO:0031417">
    <property type="term" value="C:NatC complex"/>
    <property type="evidence" value="ECO:0007669"/>
    <property type="project" value="InterPro"/>
</dbReference>
<feature type="compositionally biased region" description="Gly residues" evidence="1">
    <location>
        <begin position="99"/>
        <end position="116"/>
    </location>
</feature>
<proteinExistence type="predicted"/>
<protein>
    <recommendedName>
        <fullName evidence="2">Sm domain-containing protein</fullName>
    </recommendedName>
</protein>
<dbReference type="SUPFAM" id="SSF50182">
    <property type="entry name" value="Sm-like ribonucleoproteins"/>
    <property type="match status" value="1"/>
</dbReference>
<reference evidence="3 4" key="1">
    <citation type="submission" date="2013-05" db="EMBL/GenBank/DDBJ databases">
        <title>Drechslerella stenobrocha genome reveals carnivorous origination and mechanical trapping mechanism of predatory fungi.</title>
        <authorList>
            <person name="Liu X."/>
            <person name="Zhang W."/>
            <person name="Liu K."/>
        </authorList>
    </citation>
    <scope>NUCLEOTIDE SEQUENCE [LARGE SCALE GENOMIC DNA]</scope>
    <source>
        <strain evidence="3 4">248</strain>
    </source>
</reference>
<dbReference type="EMBL" id="KI966436">
    <property type="protein sequence ID" value="EWC44662.1"/>
    <property type="molecule type" value="Genomic_DNA"/>
</dbReference>
<dbReference type="InterPro" id="IPR034110">
    <property type="entry name" value="LSMD1_Sm"/>
</dbReference>
<evidence type="ECO:0000256" key="1">
    <source>
        <dbReference type="SAM" id="MobiDB-lite"/>
    </source>
</evidence>
<dbReference type="SMART" id="SM00651">
    <property type="entry name" value="Sm"/>
    <property type="match status" value="1"/>
</dbReference>
<dbReference type="Gene3D" id="2.30.30.100">
    <property type="match status" value="1"/>
</dbReference>
<sequence length="123" mass="13210">MDTSTDHEALLQSFITKTLRVTTKDTRMFVGELKCTDRDANLILARTHEYRVPRFQAEDLGRRINLSSRFLGLVVVMGADIQSIEVDAGRMRRHVDGGLDVGGGGGGGGVSVGAGDGDSTMEV</sequence>
<name>W7HX25_9PEZI</name>
<dbReference type="InterPro" id="IPR001163">
    <property type="entry name" value="Sm_dom_euk/arc"/>
</dbReference>
<dbReference type="Proteomes" id="UP000024837">
    <property type="component" value="Unassembled WGS sequence"/>
</dbReference>
<organism evidence="3 4">
    <name type="scientific">Drechslerella stenobrocha 248</name>
    <dbReference type="NCBI Taxonomy" id="1043628"/>
    <lineage>
        <taxon>Eukaryota</taxon>
        <taxon>Fungi</taxon>
        <taxon>Dikarya</taxon>
        <taxon>Ascomycota</taxon>
        <taxon>Pezizomycotina</taxon>
        <taxon>Orbiliomycetes</taxon>
        <taxon>Orbiliales</taxon>
        <taxon>Orbiliaceae</taxon>
        <taxon>Drechslerella</taxon>
    </lineage>
</organism>
<dbReference type="GO" id="GO:0003723">
    <property type="term" value="F:RNA binding"/>
    <property type="evidence" value="ECO:0007669"/>
    <property type="project" value="InterPro"/>
</dbReference>